<dbReference type="SUPFAM" id="SSF48295">
    <property type="entry name" value="TrpR-like"/>
    <property type="match status" value="1"/>
</dbReference>
<dbReference type="InterPro" id="IPR024633">
    <property type="entry name" value="DnaA_N_dom"/>
</dbReference>
<comment type="subcellular location">
    <subcellularLocation>
        <location evidence="8">Cytoplasm</location>
    </subcellularLocation>
</comment>
<evidence type="ECO:0000256" key="1">
    <source>
        <dbReference type="ARBA" id="ARBA00006583"/>
    </source>
</evidence>
<feature type="binding site" evidence="8">
    <location>
        <position position="196"/>
    </location>
    <ligand>
        <name>ATP</name>
        <dbReference type="ChEBI" id="CHEBI:30616"/>
    </ligand>
</feature>
<dbReference type="GO" id="GO:0005886">
    <property type="term" value="C:plasma membrane"/>
    <property type="evidence" value="ECO:0007669"/>
    <property type="project" value="TreeGrafter"/>
</dbReference>
<dbReference type="InterPro" id="IPR020591">
    <property type="entry name" value="Chromosome_initiator_DnaA-like"/>
</dbReference>
<evidence type="ECO:0000259" key="13">
    <source>
        <dbReference type="SMART" id="SM00382"/>
    </source>
</evidence>
<comment type="domain">
    <text evidence="8">Domain I is involved in oligomerization and binding regulators, domain II is flexibile and of varying length in different bacteria, domain III forms the AAA+ region, while domain IV binds dsDNA.</text>
</comment>
<dbReference type="SMART" id="SM00760">
    <property type="entry name" value="Bac_DnaA_C"/>
    <property type="match status" value="1"/>
</dbReference>
<feature type="binding site" evidence="8">
    <location>
        <position position="194"/>
    </location>
    <ligand>
        <name>ATP</name>
        <dbReference type="ChEBI" id="CHEBI:30616"/>
    </ligand>
</feature>
<evidence type="ECO:0000256" key="12">
    <source>
        <dbReference type="SAM" id="MobiDB-lite"/>
    </source>
</evidence>
<keyword evidence="2 8" id="KW-0963">Cytoplasm</keyword>
<evidence type="ECO:0000313" key="15">
    <source>
        <dbReference type="EMBL" id="GGE22125.1"/>
    </source>
</evidence>
<dbReference type="InterPro" id="IPR013159">
    <property type="entry name" value="DnaA_C"/>
</dbReference>
<evidence type="ECO:0000256" key="6">
    <source>
        <dbReference type="ARBA" id="ARBA00023121"/>
    </source>
</evidence>
<comment type="subunit">
    <text evidence="8">Oligomerizes as a right-handed, spiral filament on DNA at oriC.</text>
</comment>
<dbReference type="PANTHER" id="PTHR30050:SF2">
    <property type="entry name" value="CHROMOSOMAL REPLICATION INITIATOR PROTEIN DNAA"/>
    <property type="match status" value="1"/>
</dbReference>
<keyword evidence="16" id="KW-1185">Reference proteome</keyword>
<dbReference type="PRINTS" id="PR00051">
    <property type="entry name" value="DNAA"/>
</dbReference>
<dbReference type="InterPro" id="IPR018312">
    <property type="entry name" value="Chromosome_initiator_DnaA_CS"/>
</dbReference>
<dbReference type="SUPFAM" id="SSF52540">
    <property type="entry name" value="P-loop containing nucleoside triphosphate hydrolases"/>
    <property type="match status" value="1"/>
</dbReference>
<accession>A0A917ED75</accession>
<evidence type="ECO:0000256" key="10">
    <source>
        <dbReference type="RuleBase" id="RU000577"/>
    </source>
</evidence>
<dbReference type="SMART" id="SM00382">
    <property type="entry name" value="AAA"/>
    <property type="match status" value="1"/>
</dbReference>
<feature type="domain" description="AAA+ ATPase" evidence="13">
    <location>
        <begin position="181"/>
        <end position="304"/>
    </location>
</feature>
<dbReference type="Pfam" id="PF08299">
    <property type="entry name" value="Bac_DnaA_C"/>
    <property type="match status" value="1"/>
</dbReference>
<feature type="region of interest" description="Domain IV, binds dsDNA" evidence="8">
    <location>
        <begin position="369"/>
        <end position="488"/>
    </location>
</feature>
<dbReference type="InterPro" id="IPR003593">
    <property type="entry name" value="AAA+_ATPase"/>
</dbReference>
<dbReference type="PROSITE" id="PS01008">
    <property type="entry name" value="DNAA"/>
    <property type="match status" value="1"/>
</dbReference>
<evidence type="ECO:0000256" key="8">
    <source>
        <dbReference type="HAMAP-Rule" id="MF_00377"/>
    </source>
</evidence>
<comment type="caution">
    <text evidence="15">The sequence shown here is derived from an EMBL/GenBank/DDBJ whole genome shotgun (WGS) entry which is preliminary data.</text>
</comment>
<keyword evidence="7 8" id="KW-0238">DNA-binding</keyword>
<sequence length="488" mass="54160">MNDMEGRAEPARTTAAIHERVNARLKAQLGQDAFASWFQRMRIDEIGKGTVRLSVPTAFLKTWIRSHYSDLLDAIFAEEAPGTLRVEVTVRSAVRGAAPTPVSEPAEPRPVPAARTPVPAGAAPERDAPPQAAAAREANGPDFGSPLDPRYLFSNFVEGAANRVALAAAKAVAENGPQSVRFNPLFIHASVGLGKTHLLQAIANACVARADRPRVVYLTAEYFMWRFASAIRDNQALTFKENLRGIDILIIDDMQFLQGRSIQQEFCHLLNALIDSARQVVVAADRPAFELESLDQRVRSRLAGGVGIEMASPDFDMRKGILEARITAMRGEDPSFRIEERVVETIARRVTGSGRDVEGAFNQIAFRHSVGQPLSPDHLDDLLNSLTRTGGEKRVRIEDILKFVSRHYNVSKTDILSARRTRTIVRPRQIAMYLAKTMTPRSLPEIGRRFGGRDHTTVLHAVRKIEAERLADEKLGEELDLIRRMIEE</sequence>
<feature type="region of interest" description="Domain I, interacts with DnaA modulators" evidence="8">
    <location>
        <begin position="1"/>
        <end position="107"/>
    </location>
</feature>
<dbReference type="GO" id="GO:0006275">
    <property type="term" value="P:regulation of DNA replication"/>
    <property type="evidence" value="ECO:0007669"/>
    <property type="project" value="UniProtKB-UniRule"/>
</dbReference>
<gene>
    <name evidence="8 15" type="primary">dnaA</name>
    <name evidence="15" type="ORF">GCM10011390_46870</name>
</gene>
<feature type="binding site" evidence="8">
    <location>
        <position position="192"/>
    </location>
    <ligand>
        <name>ATP</name>
        <dbReference type="ChEBI" id="CHEBI:30616"/>
    </ligand>
</feature>
<evidence type="ECO:0000256" key="5">
    <source>
        <dbReference type="ARBA" id="ARBA00022840"/>
    </source>
</evidence>
<dbReference type="PANTHER" id="PTHR30050">
    <property type="entry name" value="CHROMOSOMAL REPLICATION INITIATOR PROTEIN DNAA"/>
    <property type="match status" value="1"/>
</dbReference>
<comment type="similarity">
    <text evidence="1 8 11">Belongs to the DnaA family.</text>
</comment>
<dbReference type="EMBL" id="BMIQ01000010">
    <property type="protein sequence ID" value="GGE22125.1"/>
    <property type="molecule type" value="Genomic_DNA"/>
</dbReference>
<dbReference type="Pfam" id="PF11638">
    <property type="entry name" value="DnaA_N"/>
    <property type="match status" value="1"/>
</dbReference>
<evidence type="ECO:0000256" key="4">
    <source>
        <dbReference type="ARBA" id="ARBA00022741"/>
    </source>
</evidence>
<comment type="caution">
    <text evidence="8">Lacks conserved residue(s) required for the propagation of feature annotation.</text>
</comment>
<dbReference type="NCBIfam" id="TIGR00362">
    <property type="entry name" value="DnaA"/>
    <property type="match status" value="1"/>
</dbReference>
<dbReference type="InterPro" id="IPR027417">
    <property type="entry name" value="P-loop_NTPase"/>
</dbReference>
<organism evidence="15 16">
    <name type="scientific">Aureimonas endophytica</name>
    <dbReference type="NCBI Taxonomy" id="2027858"/>
    <lineage>
        <taxon>Bacteria</taxon>
        <taxon>Pseudomonadati</taxon>
        <taxon>Pseudomonadota</taxon>
        <taxon>Alphaproteobacteria</taxon>
        <taxon>Hyphomicrobiales</taxon>
        <taxon>Aurantimonadaceae</taxon>
        <taxon>Aureimonas</taxon>
    </lineage>
</organism>
<dbReference type="CDD" id="cd06571">
    <property type="entry name" value="Bac_DnaA_C"/>
    <property type="match status" value="1"/>
</dbReference>
<dbReference type="GO" id="GO:0005737">
    <property type="term" value="C:cytoplasm"/>
    <property type="evidence" value="ECO:0007669"/>
    <property type="project" value="UniProtKB-SubCell"/>
</dbReference>
<dbReference type="Pfam" id="PF00308">
    <property type="entry name" value="Bac_DnaA"/>
    <property type="match status" value="1"/>
</dbReference>
<dbReference type="InterPro" id="IPR013317">
    <property type="entry name" value="DnaA_dom"/>
</dbReference>
<comment type="function">
    <text evidence="8 10">Plays an essential role in the initiation and regulation of chromosomal replication. ATP-DnaA binds to the origin of replication (oriC) to initiate formation of the DNA replication initiation complex once per cell cycle. Binds the DnaA box (a 9 base pair repeat at the origin) and separates the double-stranded (ds)DNA. Forms a right-handed helical filament on oriC DNA; dsDNA binds to the exterior of the filament while single-stranded (ss)DNA is stabiized in the filament's interior. The ATP-DnaA-oriC complex binds and stabilizes one strand of the AT-rich DNA unwinding element (DUE), permitting loading of DNA polymerase. After initiation quickly degrades to an ADP-DnaA complex that is not apt for DNA replication. Binds acidic phospholipids.</text>
</comment>
<evidence type="ECO:0000256" key="3">
    <source>
        <dbReference type="ARBA" id="ARBA00022705"/>
    </source>
</evidence>
<dbReference type="GO" id="GO:0008289">
    <property type="term" value="F:lipid binding"/>
    <property type="evidence" value="ECO:0007669"/>
    <property type="project" value="UniProtKB-KW"/>
</dbReference>
<reference evidence="15" key="2">
    <citation type="submission" date="2020-09" db="EMBL/GenBank/DDBJ databases">
        <authorList>
            <person name="Sun Q."/>
            <person name="Zhou Y."/>
        </authorList>
    </citation>
    <scope>NUCLEOTIDE SEQUENCE</scope>
    <source>
        <strain evidence="15">CGMCC 1.15367</strain>
    </source>
</reference>
<dbReference type="Proteomes" id="UP000644699">
    <property type="component" value="Unassembled WGS sequence"/>
</dbReference>
<keyword evidence="5 8" id="KW-0067">ATP-binding</keyword>
<feature type="compositionally biased region" description="Low complexity" evidence="12">
    <location>
        <begin position="112"/>
        <end position="138"/>
    </location>
</feature>
<dbReference type="Gene3D" id="1.10.8.60">
    <property type="match status" value="1"/>
</dbReference>
<dbReference type="InterPro" id="IPR010921">
    <property type="entry name" value="Trp_repressor/repl_initiator"/>
</dbReference>
<reference evidence="15" key="1">
    <citation type="journal article" date="2014" name="Int. J. Syst. Evol. Microbiol.">
        <title>Complete genome sequence of Corynebacterium casei LMG S-19264T (=DSM 44701T), isolated from a smear-ripened cheese.</title>
        <authorList>
            <consortium name="US DOE Joint Genome Institute (JGI-PGF)"/>
            <person name="Walter F."/>
            <person name="Albersmeier A."/>
            <person name="Kalinowski J."/>
            <person name="Ruckert C."/>
        </authorList>
    </citation>
    <scope>NUCLEOTIDE SEQUENCE</scope>
    <source>
        <strain evidence="15">CGMCC 1.15367</strain>
    </source>
</reference>
<evidence type="ECO:0000256" key="11">
    <source>
        <dbReference type="RuleBase" id="RU004227"/>
    </source>
</evidence>
<dbReference type="Gene3D" id="3.30.300.180">
    <property type="match status" value="1"/>
</dbReference>
<dbReference type="GO" id="GO:0006270">
    <property type="term" value="P:DNA replication initiation"/>
    <property type="evidence" value="ECO:0007669"/>
    <property type="project" value="UniProtKB-UniRule"/>
</dbReference>
<dbReference type="AlphaFoldDB" id="A0A917ED75"/>
<keyword evidence="6 8" id="KW-0446">Lipid-binding</keyword>
<feature type="binding site" evidence="8">
    <location>
        <position position="195"/>
    </location>
    <ligand>
        <name>ATP</name>
        <dbReference type="ChEBI" id="CHEBI:30616"/>
    </ligand>
</feature>
<dbReference type="InterPro" id="IPR038454">
    <property type="entry name" value="DnaA_N_sf"/>
</dbReference>
<evidence type="ECO:0000256" key="9">
    <source>
        <dbReference type="NCBIfam" id="TIGR00362"/>
    </source>
</evidence>
<evidence type="ECO:0000256" key="2">
    <source>
        <dbReference type="ARBA" id="ARBA00022490"/>
    </source>
</evidence>
<dbReference type="Gene3D" id="1.10.1750.10">
    <property type="match status" value="1"/>
</dbReference>
<dbReference type="GO" id="GO:0003688">
    <property type="term" value="F:DNA replication origin binding"/>
    <property type="evidence" value="ECO:0007669"/>
    <property type="project" value="UniProtKB-UniRule"/>
</dbReference>
<dbReference type="RefSeq" id="WP_244639648.1">
    <property type="nucleotide sequence ID" value="NZ_BMIQ01000010.1"/>
</dbReference>
<dbReference type="InterPro" id="IPR001957">
    <property type="entry name" value="Chromosome_initiator_DnaA"/>
</dbReference>
<feature type="region of interest" description="Disordered" evidence="12">
    <location>
        <begin position="96"/>
        <end position="140"/>
    </location>
</feature>
<protein>
    <recommendedName>
        <fullName evidence="8 9">Chromosomal replication initiator protein DnaA</fullName>
    </recommendedName>
</protein>
<proteinExistence type="inferred from homology"/>
<dbReference type="HAMAP" id="MF_00377">
    <property type="entry name" value="DnaA_bact"/>
    <property type="match status" value="1"/>
</dbReference>
<evidence type="ECO:0000259" key="14">
    <source>
        <dbReference type="SMART" id="SM00760"/>
    </source>
</evidence>
<dbReference type="CDD" id="cd00009">
    <property type="entry name" value="AAA"/>
    <property type="match status" value="1"/>
</dbReference>
<evidence type="ECO:0000256" key="7">
    <source>
        <dbReference type="ARBA" id="ARBA00023125"/>
    </source>
</evidence>
<feature type="domain" description="Chromosomal replication initiator DnaA C-terminal" evidence="14">
    <location>
        <begin position="396"/>
        <end position="465"/>
    </location>
</feature>
<dbReference type="GO" id="GO:0005524">
    <property type="term" value="F:ATP binding"/>
    <property type="evidence" value="ECO:0007669"/>
    <property type="project" value="UniProtKB-UniRule"/>
</dbReference>
<keyword evidence="3 8" id="KW-0235">DNA replication</keyword>
<name>A0A917ED75_9HYPH</name>
<evidence type="ECO:0000313" key="16">
    <source>
        <dbReference type="Proteomes" id="UP000644699"/>
    </source>
</evidence>
<keyword evidence="4 8" id="KW-0547">Nucleotide-binding</keyword>
<dbReference type="Gene3D" id="3.40.50.300">
    <property type="entry name" value="P-loop containing nucleotide triphosphate hydrolases"/>
    <property type="match status" value="1"/>
</dbReference>